<feature type="region of interest" description="Disordered" evidence="1">
    <location>
        <begin position="1"/>
        <end position="121"/>
    </location>
</feature>
<accession>A0AAV2T9S4</accession>
<feature type="compositionally biased region" description="Polar residues" evidence="1">
    <location>
        <begin position="112"/>
        <end position="121"/>
    </location>
</feature>
<feature type="compositionally biased region" description="Basic and acidic residues" evidence="1">
    <location>
        <begin position="31"/>
        <end position="41"/>
    </location>
</feature>
<protein>
    <recommendedName>
        <fullName evidence="4">DUF4806 domain-containing protein</fullName>
    </recommendedName>
</protein>
<gene>
    <name evidence="2" type="ORF">CDAUBV1_LOCUS5618</name>
</gene>
<feature type="compositionally biased region" description="Low complexity" evidence="1">
    <location>
        <begin position="74"/>
        <end position="88"/>
    </location>
</feature>
<evidence type="ECO:0000313" key="2">
    <source>
        <dbReference type="EMBL" id="CAL5132779.1"/>
    </source>
</evidence>
<evidence type="ECO:0008006" key="4">
    <source>
        <dbReference type="Google" id="ProtNLM"/>
    </source>
</evidence>
<sequence>MEREVSEDTELSSDATIHMGLPPKRKIRRKVLSEEEVHPVDKPTVLRPQHVQYDIPRPHSSTLRIDSPQKNAAPPLGSLSSTPSSRNLNAAAKPNQRPSSPVTPATAVHLSPSHSKLPTSAPVSLEHLHEVQLHILREQKKMAALIAHIDSRCQSLQQSVDSLSAKIQTAGDSQSPSAGIPAYNMEQVINLNSNLQHLDFYKHVSDICNSIPGEDLRTLIRNILSRLISPAMSEEIHCGGKDKPFLFKNSRIYGLLLDQVNKRTAFSSVDSKTVSYEARLWFRLRREQMKGKPQEVSFLCLLQCISISSRVPNLPSLIFFRW</sequence>
<dbReference type="AlphaFoldDB" id="A0AAV2T9S4"/>
<proteinExistence type="predicted"/>
<organism evidence="2 3">
    <name type="scientific">Calicophoron daubneyi</name>
    <name type="common">Rumen fluke</name>
    <name type="synonym">Paramphistomum daubneyi</name>
    <dbReference type="NCBI Taxonomy" id="300641"/>
    <lineage>
        <taxon>Eukaryota</taxon>
        <taxon>Metazoa</taxon>
        <taxon>Spiralia</taxon>
        <taxon>Lophotrochozoa</taxon>
        <taxon>Platyhelminthes</taxon>
        <taxon>Trematoda</taxon>
        <taxon>Digenea</taxon>
        <taxon>Plagiorchiida</taxon>
        <taxon>Pronocephalata</taxon>
        <taxon>Paramphistomoidea</taxon>
        <taxon>Paramphistomidae</taxon>
        <taxon>Calicophoron</taxon>
    </lineage>
</organism>
<comment type="caution">
    <text evidence="2">The sequence shown here is derived from an EMBL/GenBank/DDBJ whole genome shotgun (WGS) entry which is preliminary data.</text>
</comment>
<name>A0AAV2T9S4_CALDB</name>
<evidence type="ECO:0000256" key="1">
    <source>
        <dbReference type="SAM" id="MobiDB-lite"/>
    </source>
</evidence>
<reference evidence="2" key="1">
    <citation type="submission" date="2024-06" db="EMBL/GenBank/DDBJ databases">
        <authorList>
            <person name="Liu X."/>
            <person name="Lenzi L."/>
            <person name="Haldenby T S."/>
            <person name="Uol C."/>
        </authorList>
    </citation>
    <scope>NUCLEOTIDE SEQUENCE</scope>
</reference>
<dbReference type="EMBL" id="CAXLJL010000134">
    <property type="protein sequence ID" value="CAL5132779.1"/>
    <property type="molecule type" value="Genomic_DNA"/>
</dbReference>
<feature type="compositionally biased region" description="Polar residues" evidence="1">
    <location>
        <begin position="59"/>
        <end position="70"/>
    </location>
</feature>
<dbReference type="Proteomes" id="UP001497525">
    <property type="component" value="Unassembled WGS sequence"/>
</dbReference>
<evidence type="ECO:0000313" key="3">
    <source>
        <dbReference type="Proteomes" id="UP001497525"/>
    </source>
</evidence>